<accession>A0A9P9IMJ5</accession>
<organism evidence="1 2">
    <name type="scientific">Dactylonectria estremocensis</name>
    <dbReference type="NCBI Taxonomy" id="1079267"/>
    <lineage>
        <taxon>Eukaryota</taxon>
        <taxon>Fungi</taxon>
        <taxon>Dikarya</taxon>
        <taxon>Ascomycota</taxon>
        <taxon>Pezizomycotina</taxon>
        <taxon>Sordariomycetes</taxon>
        <taxon>Hypocreomycetidae</taxon>
        <taxon>Hypocreales</taxon>
        <taxon>Nectriaceae</taxon>
        <taxon>Dactylonectria</taxon>
    </lineage>
</organism>
<comment type="caution">
    <text evidence="1">The sequence shown here is derived from an EMBL/GenBank/DDBJ whole genome shotgun (WGS) entry which is preliminary data.</text>
</comment>
<dbReference type="EMBL" id="JAGMUU010000022">
    <property type="protein sequence ID" value="KAH7128013.1"/>
    <property type="molecule type" value="Genomic_DNA"/>
</dbReference>
<proteinExistence type="predicted"/>
<name>A0A9P9IMJ5_9HYPO</name>
<protein>
    <submittedName>
        <fullName evidence="1">Uncharacterized protein</fullName>
    </submittedName>
</protein>
<gene>
    <name evidence="1" type="ORF">B0J13DRAFT_646154</name>
</gene>
<dbReference type="OrthoDB" id="4500473at2759"/>
<sequence>METRSFTPSLAYIKMAAQDTAVNSHLQMGGLLGPKVFMVTGVKTASNITITTTEENKSEKTITLGVGVPAAQLTVGPKGSHESTQHVEHTRTIAGPILFAYEVEKIRVNMTGKLSHGRYINGAMLQKESAEVEYVYELAGFDVDEDEMEDPGITFRSGTDDETAEDCFIIIP</sequence>
<keyword evidence="2" id="KW-1185">Reference proteome</keyword>
<evidence type="ECO:0000313" key="2">
    <source>
        <dbReference type="Proteomes" id="UP000717696"/>
    </source>
</evidence>
<evidence type="ECO:0000313" key="1">
    <source>
        <dbReference type="EMBL" id="KAH7128013.1"/>
    </source>
</evidence>
<dbReference type="AlphaFoldDB" id="A0A9P9IMJ5"/>
<dbReference type="Proteomes" id="UP000717696">
    <property type="component" value="Unassembled WGS sequence"/>
</dbReference>
<reference evidence="1" key="1">
    <citation type="journal article" date="2021" name="Nat. Commun.">
        <title>Genetic determinants of endophytism in the Arabidopsis root mycobiome.</title>
        <authorList>
            <person name="Mesny F."/>
            <person name="Miyauchi S."/>
            <person name="Thiergart T."/>
            <person name="Pickel B."/>
            <person name="Atanasova L."/>
            <person name="Karlsson M."/>
            <person name="Huettel B."/>
            <person name="Barry K.W."/>
            <person name="Haridas S."/>
            <person name="Chen C."/>
            <person name="Bauer D."/>
            <person name="Andreopoulos W."/>
            <person name="Pangilinan J."/>
            <person name="LaButti K."/>
            <person name="Riley R."/>
            <person name="Lipzen A."/>
            <person name="Clum A."/>
            <person name="Drula E."/>
            <person name="Henrissat B."/>
            <person name="Kohler A."/>
            <person name="Grigoriev I.V."/>
            <person name="Martin F.M."/>
            <person name="Hacquard S."/>
        </authorList>
    </citation>
    <scope>NUCLEOTIDE SEQUENCE</scope>
    <source>
        <strain evidence="1">MPI-CAGE-AT-0021</strain>
    </source>
</reference>